<dbReference type="GO" id="GO:0046872">
    <property type="term" value="F:metal ion binding"/>
    <property type="evidence" value="ECO:0007669"/>
    <property type="project" value="InterPro"/>
</dbReference>
<dbReference type="EMBL" id="LZYZ01000004">
    <property type="protein sequence ID" value="OOM11917.1"/>
    <property type="molecule type" value="Genomic_DNA"/>
</dbReference>
<dbReference type="GO" id="GO:0007155">
    <property type="term" value="P:cell adhesion"/>
    <property type="evidence" value="ECO:0007669"/>
    <property type="project" value="InterPro"/>
</dbReference>
<dbReference type="GO" id="GO:0030001">
    <property type="term" value="P:metal ion transport"/>
    <property type="evidence" value="ECO:0007669"/>
    <property type="project" value="InterPro"/>
</dbReference>
<organism evidence="7 8">
    <name type="scientific">Clostridium saccharobutylicum</name>
    <dbReference type="NCBI Taxonomy" id="169679"/>
    <lineage>
        <taxon>Bacteria</taxon>
        <taxon>Bacillati</taxon>
        <taxon>Bacillota</taxon>
        <taxon>Clostridia</taxon>
        <taxon>Eubacteriales</taxon>
        <taxon>Clostridiaceae</taxon>
        <taxon>Clostridium</taxon>
    </lineage>
</organism>
<dbReference type="AlphaFoldDB" id="A0A1S8N649"/>
<dbReference type="STRING" id="169679.CSACC_05930"/>
<evidence type="ECO:0000256" key="5">
    <source>
        <dbReference type="SAM" id="Coils"/>
    </source>
</evidence>
<evidence type="ECO:0000256" key="6">
    <source>
        <dbReference type="SAM" id="SignalP"/>
    </source>
</evidence>
<dbReference type="PANTHER" id="PTHR42953:SF3">
    <property type="entry name" value="HIGH-AFFINITY ZINC UPTAKE SYSTEM PROTEIN ZNUA"/>
    <property type="match status" value="1"/>
</dbReference>
<dbReference type="InterPro" id="IPR006128">
    <property type="entry name" value="Lipoprotein_PsaA-like"/>
</dbReference>
<reference evidence="7 8" key="1">
    <citation type="submission" date="2016-05" db="EMBL/GenBank/DDBJ databases">
        <title>Microbial solvent formation.</title>
        <authorList>
            <person name="Poehlein A."/>
            <person name="Montoya Solano J.D."/>
            <person name="Flitsch S."/>
            <person name="Krabben P."/>
            <person name="Duerre P."/>
            <person name="Daniel R."/>
        </authorList>
    </citation>
    <scope>NUCLEOTIDE SEQUENCE [LARGE SCALE GENOMIC DNA]</scope>
    <source>
        <strain evidence="7 8">L1-8</strain>
    </source>
</reference>
<evidence type="ECO:0000256" key="2">
    <source>
        <dbReference type="ARBA" id="ARBA00022448"/>
    </source>
</evidence>
<dbReference type="RefSeq" id="WP_077865590.1">
    <property type="nucleotide sequence ID" value="NZ_LZYZ01000004.1"/>
</dbReference>
<dbReference type="InterPro" id="IPR050492">
    <property type="entry name" value="Bact_metal-bind_prot9"/>
</dbReference>
<accession>A0A1S8N649</accession>
<evidence type="ECO:0000256" key="1">
    <source>
        <dbReference type="ARBA" id="ARBA00011028"/>
    </source>
</evidence>
<keyword evidence="2 4" id="KW-0813">Transport</keyword>
<dbReference type="InterPro" id="IPR006129">
    <property type="entry name" value="AdhesinB"/>
</dbReference>
<feature type="coiled-coil region" evidence="5">
    <location>
        <begin position="139"/>
        <end position="181"/>
    </location>
</feature>
<evidence type="ECO:0000313" key="7">
    <source>
        <dbReference type="EMBL" id="OOM11917.1"/>
    </source>
</evidence>
<comment type="similarity">
    <text evidence="1 4">Belongs to the bacterial solute-binding protein 9 family.</text>
</comment>
<keyword evidence="3 6" id="KW-0732">Signal</keyword>
<proteinExistence type="inferred from homology"/>
<feature type="signal peptide" evidence="6">
    <location>
        <begin position="1"/>
        <end position="26"/>
    </location>
</feature>
<dbReference type="Proteomes" id="UP000191154">
    <property type="component" value="Unassembled WGS sequence"/>
</dbReference>
<dbReference type="Pfam" id="PF01297">
    <property type="entry name" value="ZnuA"/>
    <property type="match status" value="1"/>
</dbReference>
<gene>
    <name evidence="7" type="primary">znuA_1</name>
    <name evidence="7" type="ORF">CLOSAC_23440</name>
</gene>
<protein>
    <submittedName>
        <fullName evidence="7">High-affinity zinc uptake system binding-protein ZnuA</fullName>
    </submittedName>
</protein>
<dbReference type="PRINTS" id="PR00691">
    <property type="entry name" value="ADHESINB"/>
</dbReference>
<evidence type="ECO:0000313" key="8">
    <source>
        <dbReference type="Proteomes" id="UP000191154"/>
    </source>
</evidence>
<keyword evidence="5" id="KW-0175">Coiled coil</keyword>
<dbReference type="InterPro" id="IPR006127">
    <property type="entry name" value="ZnuA-like"/>
</dbReference>
<evidence type="ECO:0000256" key="3">
    <source>
        <dbReference type="ARBA" id="ARBA00022729"/>
    </source>
</evidence>
<name>A0A1S8N649_CLOSA</name>
<feature type="chain" id="PRO_5013159519" evidence="6">
    <location>
        <begin position="27"/>
        <end position="304"/>
    </location>
</feature>
<sequence>MKKKIIAVFLIACISSMLIGCGKANAGNNVQDNDNKKLKVMVSIYPLKQFTEKIAGDKAEVTCLVPDNMEPHDYEPKTKDLEELTNSQIFVYNGLGMETWVDKVNDVIKDKNVLSVNSSDGIDQRKEGDAIDPHSWLSLKDAEKQSDNIKNALIQCDEKNKDYYEENYNKFKDELENLYNEYQPKFSQLNNKDFITGHAAFGYLCRDFGLTQKSVENLFAEGEPTPKQLEELVGFCKENNIKTVFSESLASPKVSETLASEVGANVVPILTLESNEDDKDYISAMKYNLDEIYKCLSNESNKNS</sequence>
<comment type="caution">
    <text evidence="7">The sequence shown here is derived from an EMBL/GenBank/DDBJ whole genome shotgun (WGS) entry which is preliminary data.</text>
</comment>
<dbReference type="Gene3D" id="3.40.50.1980">
    <property type="entry name" value="Nitrogenase molybdenum iron protein domain"/>
    <property type="match status" value="2"/>
</dbReference>
<dbReference type="PRINTS" id="PR00690">
    <property type="entry name" value="ADHESNFAMILY"/>
</dbReference>
<dbReference type="PROSITE" id="PS51257">
    <property type="entry name" value="PROKAR_LIPOPROTEIN"/>
    <property type="match status" value="1"/>
</dbReference>
<dbReference type="PANTHER" id="PTHR42953">
    <property type="entry name" value="HIGH-AFFINITY ZINC UPTAKE SYSTEM PROTEIN ZNUA-RELATED"/>
    <property type="match status" value="1"/>
</dbReference>
<evidence type="ECO:0000256" key="4">
    <source>
        <dbReference type="RuleBase" id="RU003512"/>
    </source>
</evidence>
<dbReference type="SUPFAM" id="SSF53807">
    <property type="entry name" value="Helical backbone' metal receptor"/>
    <property type="match status" value="1"/>
</dbReference>